<keyword evidence="2" id="KW-1185">Reference proteome</keyword>
<organism evidence="1 2">
    <name type="scientific">Allosediminivita pacifica</name>
    <dbReference type="NCBI Taxonomy" id="1267769"/>
    <lineage>
        <taxon>Bacteria</taxon>
        <taxon>Pseudomonadati</taxon>
        <taxon>Pseudomonadota</taxon>
        <taxon>Alphaproteobacteria</taxon>
        <taxon>Rhodobacterales</taxon>
        <taxon>Paracoccaceae</taxon>
        <taxon>Allosediminivita</taxon>
    </lineage>
</organism>
<dbReference type="SUPFAM" id="SSF53335">
    <property type="entry name" value="S-adenosyl-L-methionine-dependent methyltransferases"/>
    <property type="match status" value="1"/>
</dbReference>
<comment type="caution">
    <text evidence="1">The sequence shown here is derived from an EMBL/GenBank/DDBJ whole genome shotgun (WGS) entry which is preliminary data.</text>
</comment>
<dbReference type="RefSeq" id="WP_107977486.1">
    <property type="nucleotide sequence ID" value="NZ_BMEZ01000019.1"/>
</dbReference>
<dbReference type="EMBL" id="QBKN01000018">
    <property type="protein sequence ID" value="PTX46106.1"/>
    <property type="molecule type" value="Genomic_DNA"/>
</dbReference>
<evidence type="ECO:0000313" key="2">
    <source>
        <dbReference type="Proteomes" id="UP000244069"/>
    </source>
</evidence>
<dbReference type="OrthoDB" id="7445868at2"/>
<protein>
    <recommendedName>
        <fullName evidence="3">Methyltransferase</fullName>
    </recommendedName>
</protein>
<name>A0A2T6AQR9_9RHOB</name>
<dbReference type="Proteomes" id="UP000244069">
    <property type="component" value="Unassembled WGS sequence"/>
</dbReference>
<evidence type="ECO:0000313" key="1">
    <source>
        <dbReference type="EMBL" id="PTX46106.1"/>
    </source>
</evidence>
<reference evidence="1 2" key="1">
    <citation type="submission" date="2018-04" db="EMBL/GenBank/DDBJ databases">
        <title>Genomic Encyclopedia of Archaeal and Bacterial Type Strains, Phase II (KMG-II): from individual species to whole genera.</title>
        <authorList>
            <person name="Goeker M."/>
        </authorList>
    </citation>
    <scope>NUCLEOTIDE SEQUENCE [LARGE SCALE GENOMIC DNA]</scope>
    <source>
        <strain evidence="1 2">DSM 29329</strain>
    </source>
</reference>
<dbReference type="InterPro" id="IPR029063">
    <property type="entry name" value="SAM-dependent_MTases_sf"/>
</dbReference>
<evidence type="ECO:0008006" key="3">
    <source>
        <dbReference type="Google" id="ProtNLM"/>
    </source>
</evidence>
<sequence>MTEAVAIDRPELTLPETEAALLRAAYARAETILEYGSGGSTVMAAEMPGKRIWSVESSGDWARMMRGWFRENPPAEGTTVEIVHARVGATKDWGHPADESEWRRYARYPLGVWKREDFAAPDVVLVDGRFRQGCALATAFSTAKPVDLFFDDYTRRKHYHVVEDYLGHPEITGRMAHFRVTPTAIPPERLLQVVNLTQRP</sequence>
<dbReference type="Gene3D" id="3.40.50.150">
    <property type="entry name" value="Vaccinia Virus protein VP39"/>
    <property type="match status" value="1"/>
</dbReference>
<proteinExistence type="predicted"/>
<accession>A0A2T6AQR9</accession>
<gene>
    <name evidence="1" type="ORF">C8N44_11882</name>
</gene>
<dbReference type="AlphaFoldDB" id="A0A2T6AQR9"/>